<dbReference type="SFLD" id="SFLDS00003">
    <property type="entry name" value="Haloacid_Dehalogenase"/>
    <property type="match status" value="1"/>
</dbReference>
<evidence type="ECO:0000313" key="2">
    <source>
        <dbReference type="EMBL" id="SHM00627.1"/>
    </source>
</evidence>
<dbReference type="InterPro" id="IPR023214">
    <property type="entry name" value="HAD_sf"/>
</dbReference>
<dbReference type="RefSeq" id="WP_073282363.1">
    <property type="nucleotide sequence ID" value="NZ_FRCP01000005.1"/>
</dbReference>
<dbReference type="SUPFAM" id="SSF56784">
    <property type="entry name" value="HAD-like"/>
    <property type="match status" value="1"/>
</dbReference>
<keyword evidence="3" id="KW-1185">Reference proteome</keyword>
<dbReference type="PANTHER" id="PTHR43316">
    <property type="entry name" value="HYDROLASE, HALOACID DELAHOGENASE-RELATED"/>
    <property type="match status" value="1"/>
</dbReference>
<evidence type="ECO:0000313" key="3">
    <source>
        <dbReference type="Proteomes" id="UP000184038"/>
    </source>
</evidence>
<evidence type="ECO:0000256" key="1">
    <source>
        <dbReference type="ARBA" id="ARBA00022801"/>
    </source>
</evidence>
<dbReference type="STRING" id="1120996.SAMN02746066_00492"/>
<dbReference type="InterPro" id="IPR051540">
    <property type="entry name" value="S-2-haloacid_dehalogenase"/>
</dbReference>
<dbReference type="Proteomes" id="UP000184038">
    <property type="component" value="Unassembled WGS sequence"/>
</dbReference>
<proteinExistence type="predicted"/>
<keyword evidence="1" id="KW-0378">Hydrolase</keyword>
<protein>
    <submittedName>
        <fullName evidence="2">FMN phosphatase YigB, HAD superfamily</fullName>
    </submittedName>
</protein>
<dbReference type="PANTHER" id="PTHR43316:SF3">
    <property type="entry name" value="HALOACID DEHALOGENASE, TYPE II (AFU_ORTHOLOGUE AFUA_2G07750)-RELATED"/>
    <property type="match status" value="1"/>
</dbReference>
<dbReference type="EMBL" id="FRCP01000005">
    <property type="protein sequence ID" value="SHM00627.1"/>
    <property type="molecule type" value="Genomic_DNA"/>
</dbReference>
<gene>
    <name evidence="2" type="ORF">SAMN02746066_00492</name>
</gene>
<dbReference type="GO" id="GO:0016787">
    <property type="term" value="F:hydrolase activity"/>
    <property type="evidence" value="ECO:0007669"/>
    <property type="project" value="UniProtKB-KW"/>
</dbReference>
<dbReference type="SFLD" id="SFLDG01129">
    <property type="entry name" value="C1.5:_HAD__Beta-PGM__Phosphata"/>
    <property type="match status" value="1"/>
</dbReference>
<accession>A0A1M7FAE2</accession>
<dbReference type="Pfam" id="PF00702">
    <property type="entry name" value="Hydrolase"/>
    <property type="match status" value="1"/>
</dbReference>
<dbReference type="Gene3D" id="1.10.150.400">
    <property type="match status" value="1"/>
</dbReference>
<sequence>MAKAKVIVFDLFETLVHDIIFDFTSGLLYLYEYILLEGTDKEEFLYYADTYWKNLYDKRSEEHSELPFEEELLDFQKKYGFKVNWSIEDIQYNCALAMNTTELFNDTVSTLEKLRTLDIPVYLLSNCIFKKNVMQRFIRHYDLDQYFVNTYFSADYNVKKPHKDFFQVVSHDISINNYSIQKEEVFFVGDSYTADVLGAKNFGFTPVFINRNQMNGMNTENYYEINSLNELFHLI</sequence>
<dbReference type="AlphaFoldDB" id="A0A1M7FAE2"/>
<name>A0A1M7FAE2_9FIRM</name>
<dbReference type="Gene3D" id="3.40.50.1000">
    <property type="entry name" value="HAD superfamily/HAD-like"/>
    <property type="match status" value="1"/>
</dbReference>
<reference evidence="2 3" key="1">
    <citation type="submission" date="2016-11" db="EMBL/GenBank/DDBJ databases">
        <authorList>
            <person name="Jaros S."/>
            <person name="Januszkiewicz K."/>
            <person name="Wedrychowicz H."/>
        </authorList>
    </citation>
    <scope>NUCLEOTIDE SEQUENCE [LARGE SCALE GENOMIC DNA]</scope>
    <source>
        <strain evidence="2 3">DSM 15930</strain>
    </source>
</reference>
<dbReference type="InterPro" id="IPR036412">
    <property type="entry name" value="HAD-like_sf"/>
</dbReference>
<organism evidence="2 3">
    <name type="scientific">Anaerosporobacter mobilis DSM 15930</name>
    <dbReference type="NCBI Taxonomy" id="1120996"/>
    <lineage>
        <taxon>Bacteria</taxon>
        <taxon>Bacillati</taxon>
        <taxon>Bacillota</taxon>
        <taxon>Clostridia</taxon>
        <taxon>Lachnospirales</taxon>
        <taxon>Lachnospiraceae</taxon>
        <taxon>Anaerosporobacter</taxon>
    </lineage>
</organism>